<feature type="region of interest" description="Disordered" evidence="1">
    <location>
        <begin position="169"/>
        <end position="207"/>
    </location>
</feature>
<feature type="transmembrane region" description="Helical" evidence="2">
    <location>
        <begin position="211"/>
        <end position="232"/>
    </location>
</feature>
<dbReference type="AlphaFoldDB" id="A0AAD6ZYL7"/>
<evidence type="ECO:0000313" key="5">
    <source>
        <dbReference type="Proteomes" id="UP001218218"/>
    </source>
</evidence>
<proteinExistence type="predicted"/>
<evidence type="ECO:0000256" key="1">
    <source>
        <dbReference type="SAM" id="MobiDB-lite"/>
    </source>
</evidence>
<gene>
    <name evidence="4" type="ORF">DFH08DRAFT_870566</name>
</gene>
<sequence>MVVPFFSAGAALIFPFMAAQAFAASTNITVDDTNSTVWTFVGKWSAVTPSTPCPGCFAQPDPKQVFNQSWHDGSIVSGSVTFQGSAIYIYGIDMTATSGTNISFSMNNPSTAAFHYFGGTGTTYNVPFFSATNLDSSVAHTVSFIGQTSLTGAGAMLFDYAVITVDQPDGTSSGASSTPPVSTSSTSPSPSLTPLPPPLPPPKTKSKTGPIVGGVVAAVALLAILGAVFLFLRRRRRRAEFLGQPKIDIDPVNPYAEAPQGRFPPNDFTVEPYQRVHAIEPRATSFIGAAVSSHTPASSSPPPPTSTTSTSRSEFKTAPVVLAWDPDTARARELDMEERLRRLESLARPPQYNS</sequence>
<evidence type="ECO:0000256" key="3">
    <source>
        <dbReference type="SAM" id="SignalP"/>
    </source>
</evidence>
<keyword evidence="2" id="KW-0812">Transmembrane</keyword>
<evidence type="ECO:0000256" key="2">
    <source>
        <dbReference type="SAM" id="Phobius"/>
    </source>
</evidence>
<reference evidence="4" key="1">
    <citation type="submission" date="2023-03" db="EMBL/GenBank/DDBJ databases">
        <title>Massive genome expansion in bonnet fungi (Mycena s.s.) driven by repeated elements and novel gene families across ecological guilds.</title>
        <authorList>
            <consortium name="Lawrence Berkeley National Laboratory"/>
            <person name="Harder C.B."/>
            <person name="Miyauchi S."/>
            <person name="Viragh M."/>
            <person name="Kuo A."/>
            <person name="Thoen E."/>
            <person name="Andreopoulos B."/>
            <person name="Lu D."/>
            <person name="Skrede I."/>
            <person name="Drula E."/>
            <person name="Henrissat B."/>
            <person name="Morin E."/>
            <person name="Kohler A."/>
            <person name="Barry K."/>
            <person name="LaButti K."/>
            <person name="Morin E."/>
            <person name="Salamov A."/>
            <person name="Lipzen A."/>
            <person name="Mereny Z."/>
            <person name="Hegedus B."/>
            <person name="Baldrian P."/>
            <person name="Stursova M."/>
            <person name="Weitz H."/>
            <person name="Taylor A."/>
            <person name="Grigoriev I.V."/>
            <person name="Nagy L.G."/>
            <person name="Martin F."/>
            <person name="Kauserud H."/>
        </authorList>
    </citation>
    <scope>NUCLEOTIDE SEQUENCE</scope>
    <source>
        <strain evidence="4">CBHHK002</strain>
    </source>
</reference>
<dbReference type="EMBL" id="JARIHO010000021">
    <property type="protein sequence ID" value="KAJ7346118.1"/>
    <property type="molecule type" value="Genomic_DNA"/>
</dbReference>
<feature type="compositionally biased region" description="Pro residues" evidence="1">
    <location>
        <begin position="191"/>
        <end position="203"/>
    </location>
</feature>
<evidence type="ECO:0000313" key="4">
    <source>
        <dbReference type="EMBL" id="KAJ7346118.1"/>
    </source>
</evidence>
<feature type="region of interest" description="Disordered" evidence="1">
    <location>
        <begin position="291"/>
        <end position="319"/>
    </location>
</feature>
<keyword evidence="3" id="KW-0732">Signal</keyword>
<keyword evidence="2" id="KW-0472">Membrane</keyword>
<feature type="signal peptide" evidence="3">
    <location>
        <begin position="1"/>
        <end position="23"/>
    </location>
</feature>
<comment type="caution">
    <text evidence="4">The sequence shown here is derived from an EMBL/GenBank/DDBJ whole genome shotgun (WGS) entry which is preliminary data.</text>
</comment>
<accession>A0AAD6ZYL7</accession>
<dbReference type="Proteomes" id="UP001218218">
    <property type="component" value="Unassembled WGS sequence"/>
</dbReference>
<name>A0AAD6ZYL7_9AGAR</name>
<keyword evidence="2" id="KW-1133">Transmembrane helix</keyword>
<protein>
    <submittedName>
        <fullName evidence="4">Uncharacterized protein</fullName>
    </submittedName>
</protein>
<keyword evidence="5" id="KW-1185">Reference proteome</keyword>
<feature type="chain" id="PRO_5042090504" evidence="3">
    <location>
        <begin position="24"/>
        <end position="354"/>
    </location>
</feature>
<organism evidence="4 5">
    <name type="scientific">Mycena albidolilacea</name>
    <dbReference type="NCBI Taxonomy" id="1033008"/>
    <lineage>
        <taxon>Eukaryota</taxon>
        <taxon>Fungi</taxon>
        <taxon>Dikarya</taxon>
        <taxon>Basidiomycota</taxon>
        <taxon>Agaricomycotina</taxon>
        <taxon>Agaricomycetes</taxon>
        <taxon>Agaricomycetidae</taxon>
        <taxon>Agaricales</taxon>
        <taxon>Marasmiineae</taxon>
        <taxon>Mycenaceae</taxon>
        <taxon>Mycena</taxon>
    </lineage>
</organism>
<feature type="compositionally biased region" description="Low complexity" evidence="1">
    <location>
        <begin position="170"/>
        <end position="190"/>
    </location>
</feature>